<keyword evidence="2" id="KW-1185">Reference proteome</keyword>
<name>A0A5M4FC93_9ACTN</name>
<comment type="caution">
    <text evidence="1">The sequence shown here is derived from an EMBL/GenBank/DDBJ whole genome shotgun (WGS) entry which is preliminary data.</text>
</comment>
<dbReference type="EMBL" id="SDPQ02000003">
    <property type="protein sequence ID" value="KAA1395915.1"/>
    <property type="molecule type" value="Genomic_DNA"/>
</dbReference>
<sequence length="61" mass="6687">MPDAEHDVHAETKMTVHERDIDALAAPIAEWLGTLQLTDVPVTISDLHAPQGAGMSRTRLR</sequence>
<reference evidence="1" key="1">
    <citation type="submission" date="2019-09" db="EMBL/GenBank/DDBJ databases">
        <authorList>
            <person name="Li J."/>
        </authorList>
    </citation>
    <scope>NUCLEOTIDE SEQUENCE [LARGE SCALE GENOMIC DNA]</scope>
    <source>
        <strain evidence="1">JCM 14732</strain>
    </source>
</reference>
<evidence type="ECO:0000313" key="2">
    <source>
        <dbReference type="Proteomes" id="UP000380867"/>
    </source>
</evidence>
<organism evidence="1 2">
    <name type="scientific">Aeromicrobium ginsengisoli</name>
    <dbReference type="NCBI Taxonomy" id="363867"/>
    <lineage>
        <taxon>Bacteria</taxon>
        <taxon>Bacillati</taxon>
        <taxon>Actinomycetota</taxon>
        <taxon>Actinomycetes</taxon>
        <taxon>Propionibacteriales</taxon>
        <taxon>Nocardioidaceae</taxon>
        <taxon>Aeromicrobium</taxon>
    </lineage>
</organism>
<gene>
    <name evidence="1" type="ORF">ESP70_017450</name>
</gene>
<dbReference type="Proteomes" id="UP000380867">
    <property type="component" value="Unassembled WGS sequence"/>
</dbReference>
<proteinExistence type="predicted"/>
<protein>
    <submittedName>
        <fullName evidence="1">Uncharacterized protein</fullName>
    </submittedName>
</protein>
<evidence type="ECO:0000313" key="1">
    <source>
        <dbReference type="EMBL" id="KAA1395915.1"/>
    </source>
</evidence>
<accession>A0A5M4FC93</accession>
<dbReference type="RefSeq" id="WP_149690563.1">
    <property type="nucleotide sequence ID" value="NZ_SDPQ02000003.1"/>
</dbReference>
<dbReference type="AlphaFoldDB" id="A0A5M4FC93"/>